<keyword evidence="3" id="KW-1185">Reference proteome</keyword>
<evidence type="ECO:0000256" key="1">
    <source>
        <dbReference type="SAM" id="MobiDB-lite"/>
    </source>
</evidence>
<sequence>MAKKIKDKSDANANATSKSKGKKRSRDQVDDPNDDEAAATQTPSTSEPTNEPATKRKKSGMTADEWEEPNADKSDEEILNAFMASLKVNNENGTYNHFQMPPTIIKDGDIRKFEF</sequence>
<evidence type="ECO:0000313" key="3">
    <source>
        <dbReference type="Proteomes" id="UP000297245"/>
    </source>
</evidence>
<accession>A0A4S8M3D7</accession>
<organism evidence="2 3">
    <name type="scientific">Dendrothele bispora (strain CBS 962.96)</name>
    <dbReference type="NCBI Taxonomy" id="1314807"/>
    <lineage>
        <taxon>Eukaryota</taxon>
        <taxon>Fungi</taxon>
        <taxon>Dikarya</taxon>
        <taxon>Basidiomycota</taxon>
        <taxon>Agaricomycotina</taxon>
        <taxon>Agaricomycetes</taxon>
        <taxon>Agaricomycetidae</taxon>
        <taxon>Agaricales</taxon>
        <taxon>Agaricales incertae sedis</taxon>
        <taxon>Dendrothele</taxon>
    </lineage>
</organism>
<feature type="compositionally biased region" description="Polar residues" evidence="1">
    <location>
        <begin position="39"/>
        <end position="52"/>
    </location>
</feature>
<evidence type="ECO:0000313" key="2">
    <source>
        <dbReference type="EMBL" id="THU96411.1"/>
    </source>
</evidence>
<feature type="compositionally biased region" description="Acidic residues" evidence="1">
    <location>
        <begin position="64"/>
        <end position="76"/>
    </location>
</feature>
<name>A0A4S8M3D7_DENBC</name>
<dbReference type="EMBL" id="ML179178">
    <property type="protein sequence ID" value="THU96411.1"/>
    <property type="molecule type" value="Genomic_DNA"/>
</dbReference>
<protein>
    <submittedName>
        <fullName evidence="2">Uncharacterized protein</fullName>
    </submittedName>
</protein>
<proteinExistence type="predicted"/>
<feature type="region of interest" description="Disordered" evidence="1">
    <location>
        <begin position="1"/>
        <end position="76"/>
    </location>
</feature>
<gene>
    <name evidence="2" type="ORF">K435DRAFT_858625</name>
</gene>
<reference evidence="2 3" key="1">
    <citation type="journal article" date="2019" name="Nat. Ecol. Evol.">
        <title>Megaphylogeny resolves global patterns of mushroom evolution.</title>
        <authorList>
            <person name="Varga T."/>
            <person name="Krizsan K."/>
            <person name="Foldi C."/>
            <person name="Dima B."/>
            <person name="Sanchez-Garcia M."/>
            <person name="Sanchez-Ramirez S."/>
            <person name="Szollosi G.J."/>
            <person name="Szarkandi J.G."/>
            <person name="Papp V."/>
            <person name="Albert L."/>
            <person name="Andreopoulos W."/>
            <person name="Angelini C."/>
            <person name="Antonin V."/>
            <person name="Barry K.W."/>
            <person name="Bougher N.L."/>
            <person name="Buchanan P."/>
            <person name="Buyck B."/>
            <person name="Bense V."/>
            <person name="Catcheside P."/>
            <person name="Chovatia M."/>
            <person name="Cooper J."/>
            <person name="Damon W."/>
            <person name="Desjardin D."/>
            <person name="Finy P."/>
            <person name="Geml J."/>
            <person name="Haridas S."/>
            <person name="Hughes K."/>
            <person name="Justo A."/>
            <person name="Karasinski D."/>
            <person name="Kautmanova I."/>
            <person name="Kiss B."/>
            <person name="Kocsube S."/>
            <person name="Kotiranta H."/>
            <person name="LaButti K.M."/>
            <person name="Lechner B.E."/>
            <person name="Liimatainen K."/>
            <person name="Lipzen A."/>
            <person name="Lukacs Z."/>
            <person name="Mihaltcheva S."/>
            <person name="Morgado L.N."/>
            <person name="Niskanen T."/>
            <person name="Noordeloos M.E."/>
            <person name="Ohm R.A."/>
            <person name="Ortiz-Santana B."/>
            <person name="Ovrebo C."/>
            <person name="Racz N."/>
            <person name="Riley R."/>
            <person name="Savchenko A."/>
            <person name="Shiryaev A."/>
            <person name="Soop K."/>
            <person name="Spirin V."/>
            <person name="Szebenyi C."/>
            <person name="Tomsovsky M."/>
            <person name="Tulloss R.E."/>
            <person name="Uehling J."/>
            <person name="Grigoriev I.V."/>
            <person name="Vagvolgyi C."/>
            <person name="Papp T."/>
            <person name="Martin F.M."/>
            <person name="Miettinen O."/>
            <person name="Hibbett D.S."/>
            <person name="Nagy L.G."/>
        </authorList>
    </citation>
    <scope>NUCLEOTIDE SEQUENCE [LARGE SCALE GENOMIC DNA]</scope>
    <source>
        <strain evidence="2 3">CBS 962.96</strain>
    </source>
</reference>
<dbReference type="AlphaFoldDB" id="A0A4S8M3D7"/>
<dbReference type="Proteomes" id="UP000297245">
    <property type="component" value="Unassembled WGS sequence"/>
</dbReference>